<feature type="signal peptide" evidence="3">
    <location>
        <begin position="1"/>
        <end position="23"/>
    </location>
</feature>
<dbReference type="InterPro" id="IPR000782">
    <property type="entry name" value="FAS1_domain"/>
</dbReference>
<feature type="region of interest" description="Disordered" evidence="2">
    <location>
        <begin position="36"/>
        <end position="72"/>
    </location>
</feature>
<feature type="domain" description="FAS1" evidence="4">
    <location>
        <begin position="77"/>
        <end position="224"/>
    </location>
</feature>
<dbReference type="AlphaFoldDB" id="A0AAQ3M7F7"/>
<name>A0AAQ3M7F7_9PEZI</name>
<sequence length="229" mass="24927">MKSFHLAGLIATSGILLATASQANLIPLISRTNIQESPKKNPASALPAPGINQQQPIMSNNDRPVDPFNADPTPNSNILIADILASQKAISIFAGFTRDISSLTSRLNSDSTNSTLLAPVNSAISALPRKPWEDPQEYSALGSNAYEGQEGSERAEANLRRFVEAHIVGQSPWAEGEKLKTLGGREVWWERRKDAMIVMPGEVEVEKVAKKVGNGEVWVLKEVLDYARK</sequence>
<keyword evidence="1 3" id="KW-0732">Signal</keyword>
<protein>
    <submittedName>
        <fullName evidence="5">FAS1 domain-containing</fullName>
    </submittedName>
</protein>
<proteinExistence type="predicted"/>
<feature type="chain" id="PRO_5042828368" evidence="3">
    <location>
        <begin position="24"/>
        <end position="229"/>
    </location>
</feature>
<dbReference type="Gene3D" id="2.30.180.10">
    <property type="entry name" value="FAS1 domain"/>
    <property type="match status" value="1"/>
</dbReference>
<evidence type="ECO:0000256" key="1">
    <source>
        <dbReference type="ARBA" id="ARBA00022729"/>
    </source>
</evidence>
<evidence type="ECO:0000256" key="2">
    <source>
        <dbReference type="SAM" id="MobiDB-lite"/>
    </source>
</evidence>
<dbReference type="PANTHER" id="PTHR28156">
    <property type="entry name" value="FAS1 DOMAIN-CONTAINING PROTEIN YDR262W"/>
    <property type="match status" value="1"/>
</dbReference>
<evidence type="ECO:0000313" key="6">
    <source>
        <dbReference type="Proteomes" id="UP001303373"/>
    </source>
</evidence>
<evidence type="ECO:0000256" key="3">
    <source>
        <dbReference type="SAM" id="SignalP"/>
    </source>
</evidence>
<evidence type="ECO:0000259" key="4">
    <source>
        <dbReference type="PROSITE" id="PS50213"/>
    </source>
</evidence>
<feature type="compositionally biased region" description="Polar residues" evidence="2">
    <location>
        <begin position="51"/>
        <end position="62"/>
    </location>
</feature>
<dbReference type="PANTHER" id="PTHR28156:SF1">
    <property type="entry name" value="FAS1 DOMAIN-CONTAINING PROTEIN YDR262W"/>
    <property type="match status" value="1"/>
</dbReference>
<dbReference type="EMBL" id="CP138587">
    <property type="protein sequence ID" value="WPH02508.1"/>
    <property type="molecule type" value="Genomic_DNA"/>
</dbReference>
<dbReference type="Proteomes" id="UP001303373">
    <property type="component" value="Chromosome 8"/>
</dbReference>
<keyword evidence="6" id="KW-1185">Reference proteome</keyword>
<dbReference type="PROSITE" id="PS50213">
    <property type="entry name" value="FAS1"/>
    <property type="match status" value="1"/>
</dbReference>
<dbReference type="InterPro" id="IPR036378">
    <property type="entry name" value="FAS1_dom_sf"/>
</dbReference>
<dbReference type="InterPro" id="IPR040200">
    <property type="entry name" value="Mug57-like"/>
</dbReference>
<evidence type="ECO:0000313" key="5">
    <source>
        <dbReference type="EMBL" id="WPH02508.1"/>
    </source>
</evidence>
<dbReference type="SUPFAM" id="SSF82153">
    <property type="entry name" value="FAS1 domain"/>
    <property type="match status" value="1"/>
</dbReference>
<gene>
    <name evidence="5" type="ORF">R9X50_00537300</name>
</gene>
<accession>A0AAQ3M7F7</accession>
<organism evidence="5 6">
    <name type="scientific">Acrodontium crateriforme</name>
    <dbReference type="NCBI Taxonomy" id="150365"/>
    <lineage>
        <taxon>Eukaryota</taxon>
        <taxon>Fungi</taxon>
        <taxon>Dikarya</taxon>
        <taxon>Ascomycota</taxon>
        <taxon>Pezizomycotina</taxon>
        <taxon>Dothideomycetes</taxon>
        <taxon>Dothideomycetidae</taxon>
        <taxon>Mycosphaerellales</taxon>
        <taxon>Teratosphaeriaceae</taxon>
        <taxon>Acrodontium</taxon>
    </lineage>
</organism>
<reference evidence="5 6" key="1">
    <citation type="submission" date="2023-11" db="EMBL/GenBank/DDBJ databases">
        <title>An acidophilic fungus is an integral part of prey digestion in a carnivorous sundew plant.</title>
        <authorList>
            <person name="Tsai I.J."/>
        </authorList>
    </citation>
    <scope>NUCLEOTIDE SEQUENCE [LARGE SCALE GENOMIC DNA]</scope>
    <source>
        <strain evidence="5">169a</strain>
    </source>
</reference>